<evidence type="ECO:0000256" key="3">
    <source>
        <dbReference type="ARBA" id="ARBA00022692"/>
    </source>
</evidence>
<evidence type="ECO:0000256" key="1">
    <source>
        <dbReference type="ARBA" id="ARBA00004141"/>
    </source>
</evidence>
<dbReference type="InterPro" id="IPR020846">
    <property type="entry name" value="MFS_dom"/>
</dbReference>
<evidence type="ECO:0000259" key="8">
    <source>
        <dbReference type="PROSITE" id="PS50850"/>
    </source>
</evidence>
<dbReference type="PANTHER" id="PTHR23501">
    <property type="entry name" value="MAJOR FACILITATOR SUPERFAMILY"/>
    <property type="match status" value="1"/>
</dbReference>
<sequence length="611" mass="65350">MLFKKKAKTETMSSVVKDGVTKREPSEPEPENEGENNLATVNTTATEDIVYPSGLRFVLLLTATFVSMFLVALDRLIISTAIPEITDEFKSVTDIGWYGSAFLLTNCGFQLIFGKLFVVFPVKATFLIAIFIFEAGSAICGAAPNSVAFIIGRAIAGVGAAGIMSGTIVVIVFSVPLHKRPLFQGLFGVVFGVSSILGPVVGGAFTSGPTWRWCFYINLPLGAVAFAFIAVLLKVPDRDSQKLPLKKKILQLDLLGASALLPGTVALLLALQWGGLEYKWSDGRVVACLVLGILLLAAFVGVQIWKPKTAMLPPHIFKQRTMVAGSFTAAMNGSHMMIFVYFLPLWFQAIKGSSPIDSGIKLFPMLLPLVTASIIAGVVTTKIGYYMPALLVSVCLAAIGAGLLTTLQVHTEQAKWIGFQVLYGFGLGLGMQVPNLAAQTVLANKDVPIGTSLMLFTQLLGGSIFLSVGQNVFNTNLNAKLSPLPGYSPGLLLTNGATSLIQQFPVSVRPEALKQYNEALREVFRLGLILACLVIVGAVFIEWKSVKKNVIKKKNKSEEEKGAGTDEDVEKGPSEEPETDSTSHGRVGTNSGDEKGSKKDGIAPVAMNGKK</sequence>
<feature type="region of interest" description="Disordered" evidence="6">
    <location>
        <begin position="1"/>
        <end position="36"/>
    </location>
</feature>
<feature type="transmembrane region" description="Helical" evidence="7">
    <location>
        <begin position="385"/>
        <end position="404"/>
    </location>
</feature>
<feature type="transmembrane region" description="Helical" evidence="7">
    <location>
        <begin position="416"/>
        <end position="437"/>
    </location>
</feature>
<feature type="transmembrane region" description="Helical" evidence="7">
    <location>
        <begin position="359"/>
        <end position="378"/>
    </location>
</feature>
<feature type="transmembrane region" description="Helical" evidence="7">
    <location>
        <begin position="283"/>
        <end position="302"/>
    </location>
</feature>
<keyword evidence="5 7" id="KW-0472">Membrane</keyword>
<dbReference type="InterPro" id="IPR011701">
    <property type="entry name" value="MFS"/>
</dbReference>
<dbReference type="PANTHER" id="PTHR23501:SF153">
    <property type="entry name" value="AFLATOXIN EFFLUX PUMP, PUTATIVE-RELATED"/>
    <property type="match status" value="1"/>
</dbReference>
<proteinExistence type="predicted"/>
<dbReference type="Pfam" id="PF07690">
    <property type="entry name" value="MFS_1"/>
    <property type="match status" value="1"/>
</dbReference>
<feature type="transmembrane region" description="Helical" evidence="7">
    <location>
        <begin position="254"/>
        <end position="271"/>
    </location>
</feature>
<keyword evidence="4 7" id="KW-1133">Transmembrane helix</keyword>
<dbReference type="SUPFAM" id="SSF103473">
    <property type="entry name" value="MFS general substrate transporter"/>
    <property type="match status" value="1"/>
</dbReference>
<evidence type="ECO:0000256" key="6">
    <source>
        <dbReference type="SAM" id="MobiDB-lite"/>
    </source>
</evidence>
<feature type="transmembrane region" description="Helical" evidence="7">
    <location>
        <begin position="523"/>
        <end position="543"/>
    </location>
</feature>
<feature type="transmembrane region" description="Helical" evidence="7">
    <location>
        <begin position="125"/>
        <end position="144"/>
    </location>
</feature>
<dbReference type="AlphaFoldDB" id="A0AAN7BVJ2"/>
<feature type="transmembrane region" description="Helical" evidence="7">
    <location>
        <begin position="185"/>
        <end position="207"/>
    </location>
</feature>
<gene>
    <name evidence="9" type="ORF">QBC38DRAFT_41302</name>
</gene>
<name>A0AAN7BVJ2_9PEZI</name>
<feature type="compositionally biased region" description="Basic and acidic residues" evidence="6">
    <location>
        <begin position="592"/>
        <end position="601"/>
    </location>
</feature>
<protein>
    <submittedName>
        <fullName evidence="9">Major facilitator superfamily transporter</fullName>
    </submittedName>
</protein>
<keyword evidence="3 7" id="KW-0812">Transmembrane</keyword>
<keyword evidence="2" id="KW-0813">Transport</keyword>
<feature type="transmembrane region" description="Helical" evidence="7">
    <location>
        <begin position="97"/>
        <end position="118"/>
    </location>
</feature>
<dbReference type="GO" id="GO:0005886">
    <property type="term" value="C:plasma membrane"/>
    <property type="evidence" value="ECO:0007669"/>
    <property type="project" value="TreeGrafter"/>
</dbReference>
<evidence type="ECO:0000313" key="9">
    <source>
        <dbReference type="EMBL" id="KAK4230399.1"/>
    </source>
</evidence>
<feature type="transmembrane region" description="Helical" evidence="7">
    <location>
        <begin position="323"/>
        <end position="347"/>
    </location>
</feature>
<dbReference type="GO" id="GO:0022857">
    <property type="term" value="F:transmembrane transporter activity"/>
    <property type="evidence" value="ECO:0007669"/>
    <property type="project" value="InterPro"/>
</dbReference>
<feature type="compositionally biased region" description="Polar residues" evidence="6">
    <location>
        <begin position="580"/>
        <end position="591"/>
    </location>
</feature>
<evidence type="ECO:0000256" key="4">
    <source>
        <dbReference type="ARBA" id="ARBA00022989"/>
    </source>
</evidence>
<feature type="transmembrane region" description="Helical" evidence="7">
    <location>
        <begin position="213"/>
        <end position="233"/>
    </location>
</feature>
<comment type="caution">
    <text evidence="9">The sequence shown here is derived from an EMBL/GenBank/DDBJ whole genome shotgun (WGS) entry which is preliminary data.</text>
</comment>
<feature type="transmembrane region" description="Helical" evidence="7">
    <location>
        <begin position="150"/>
        <end position="173"/>
    </location>
</feature>
<dbReference type="Gene3D" id="1.20.1720.10">
    <property type="entry name" value="Multidrug resistance protein D"/>
    <property type="match status" value="1"/>
</dbReference>
<feature type="region of interest" description="Disordered" evidence="6">
    <location>
        <begin position="552"/>
        <end position="611"/>
    </location>
</feature>
<dbReference type="FunFam" id="1.20.1720.10:FF:000012">
    <property type="entry name" value="MFS toxin efflux pump (AflT)"/>
    <property type="match status" value="1"/>
</dbReference>
<dbReference type="EMBL" id="MU865299">
    <property type="protein sequence ID" value="KAK4230399.1"/>
    <property type="molecule type" value="Genomic_DNA"/>
</dbReference>
<dbReference type="FunFam" id="1.20.1250.20:FF:000196">
    <property type="entry name" value="MFS toxin efflux pump (AflT)"/>
    <property type="match status" value="1"/>
</dbReference>
<feature type="transmembrane region" description="Helical" evidence="7">
    <location>
        <begin position="449"/>
        <end position="468"/>
    </location>
</feature>
<keyword evidence="10" id="KW-1185">Reference proteome</keyword>
<dbReference type="Gene3D" id="1.20.1250.20">
    <property type="entry name" value="MFS general substrate transporter like domains"/>
    <property type="match status" value="1"/>
</dbReference>
<evidence type="ECO:0000256" key="7">
    <source>
        <dbReference type="SAM" id="Phobius"/>
    </source>
</evidence>
<dbReference type="PROSITE" id="PS50850">
    <property type="entry name" value="MFS"/>
    <property type="match status" value="1"/>
</dbReference>
<dbReference type="CDD" id="cd17502">
    <property type="entry name" value="MFS_Azr1_MDR_like"/>
    <property type="match status" value="1"/>
</dbReference>
<feature type="compositionally biased region" description="Basic and acidic residues" evidence="6">
    <location>
        <begin position="556"/>
        <end position="574"/>
    </location>
</feature>
<evidence type="ECO:0000313" key="10">
    <source>
        <dbReference type="Proteomes" id="UP001301958"/>
    </source>
</evidence>
<feature type="transmembrane region" description="Helical" evidence="7">
    <location>
        <begin position="57"/>
        <end position="77"/>
    </location>
</feature>
<dbReference type="InterPro" id="IPR036259">
    <property type="entry name" value="MFS_trans_sf"/>
</dbReference>
<reference evidence="9" key="2">
    <citation type="submission" date="2023-05" db="EMBL/GenBank/DDBJ databases">
        <authorList>
            <consortium name="Lawrence Berkeley National Laboratory"/>
            <person name="Steindorff A."/>
            <person name="Hensen N."/>
            <person name="Bonometti L."/>
            <person name="Westerberg I."/>
            <person name="Brannstrom I.O."/>
            <person name="Guillou S."/>
            <person name="Cros-Aarteil S."/>
            <person name="Calhoun S."/>
            <person name="Haridas S."/>
            <person name="Kuo A."/>
            <person name="Mondo S."/>
            <person name="Pangilinan J."/>
            <person name="Riley R."/>
            <person name="Labutti K."/>
            <person name="Andreopoulos B."/>
            <person name="Lipzen A."/>
            <person name="Chen C."/>
            <person name="Yanf M."/>
            <person name="Daum C."/>
            <person name="Ng V."/>
            <person name="Clum A."/>
            <person name="Ohm R."/>
            <person name="Martin F."/>
            <person name="Silar P."/>
            <person name="Natvig D."/>
            <person name="Lalanne C."/>
            <person name="Gautier V."/>
            <person name="Ament-Velasquez S.L."/>
            <person name="Kruys A."/>
            <person name="Hutchinson M.I."/>
            <person name="Powell A.J."/>
            <person name="Barry K."/>
            <person name="Miller A.N."/>
            <person name="Grigoriev I.V."/>
            <person name="Debuchy R."/>
            <person name="Gladieux P."/>
            <person name="Thoren M.H."/>
            <person name="Johannesson H."/>
        </authorList>
    </citation>
    <scope>NUCLEOTIDE SEQUENCE</scope>
    <source>
        <strain evidence="9">CBS 990.96</strain>
    </source>
</reference>
<evidence type="ECO:0000256" key="2">
    <source>
        <dbReference type="ARBA" id="ARBA00022448"/>
    </source>
</evidence>
<feature type="domain" description="Major facilitator superfamily (MFS) profile" evidence="8">
    <location>
        <begin position="60"/>
        <end position="549"/>
    </location>
</feature>
<evidence type="ECO:0000256" key="5">
    <source>
        <dbReference type="ARBA" id="ARBA00023136"/>
    </source>
</evidence>
<accession>A0AAN7BVJ2</accession>
<comment type="subcellular location">
    <subcellularLocation>
        <location evidence="1">Membrane</location>
        <topology evidence="1">Multi-pass membrane protein</topology>
    </subcellularLocation>
</comment>
<organism evidence="9 10">
    <name type="scientific">Podospora fimiseda</name>
    <dbReference type="NCBI Taxonomy" id="252190"/>
    <lineage>
        <taxon>Eukaryota</taxon>
        <taxon>Fungi</taxon>
        <taxon>Dikarya</taxon>
        <taxon>Ascomycota</taxon>
        <taxon>Pezizomycotina</taxon>
        <taxon>Sordariomycetes</taxon>
        <taxon>Sordariomycetidae</taxon>
        <taxon>Sordariales</taxon>
        <taxon>Podosporaceae</taxon>
        <taxon>Podospora</taxon>
    </lineage>
</organism>
<dbReference type="Proteomes" id="UP001301958">
    <property type="component" value="Unassembled WGS sequence"/>
</dbReference>
<reference evidence="9" key="1">
    <citation type="journal article" date="2023" name="Mol. Phylogenet. Evol.">
        <title>Genome-scale phylogeny and comparative genomics of the fungal order Sordariales.</title>
        <authorList>
            <person name="Hensen N."/>
            <person name="Bonometti L."/>
            <person name="Westerberg I."/>
            <person name="Brannstrom I.O."/>
            <person name="Guillou S."/>
            <person name="Cros-Aarteil S."/>
            <person name="Calhoun S."/>
            <person name="Haridas S."/>
            <person name="Kuo A."/>
            <person name="Mondo S."/>
            <person name="Pangilinan J."/>
            <person name="Riley R."/>
            <person name="LaButti K."/>
            <person name="Andreopoulos B."/>
            <person name="Lipzen A."/>
            <person name="Chen C."/>
            <person name="Yan M."/>
            <person name="Daum C."/>
            <person name="Ng V."/>
            <person name="Clum A."/>
            <person name="Steindorff A."/>
            <person name="Ohm R.A."/>
            <person name="Martin F."/>
            <person name="Silar P."/>
            <person name="Natvig D.O."/>
            <person name="Lalanne C."/>
            <person name="Gautier V."/>
            <person name="Ament-Velasquez S.L."/>
            <person name="Kruys A."/>
            <person name="Hutchinson M.I."/>
            <person name="Powell A.J."/>
            <person name="Barry K."/>
            <person name="Miller A.N."/>
            <person name="Grigoriev I.V."/>
            <person name="Debuchy R."/>
            <person name="Gladieux P."/>
            <person name="Hiltunen Thoren M."/>
            <person name="Johannesson H."/>
        </authorList>
    </citation>
    <scope>NUCLEOTIDE SEQUENCE</scope>
    <source>
        <strain evidence="9">CBS 990.96</strain>
    </source>
</reference>